<proteinExistence type="predicted"/>
<protein>
    <submittedName>
        <fullName evidence="3">Uncharacterized protein</fullName>
    </submittedName>
</protein>
<dbReference type="AlphaFoldDB" id="A0A2G5CQB2"/>
<dbReference type="PANTHER" id="PTHR31446">
    <property type="entry name" value="ACID PHOSPHATASE/VANADIUM-DEPENDENT HALOPEROXIDASE-RELATED PROTEIN"/>
    <property type="match status" value="1"/>
</dbReference>
<gene>
    <name evidence="3" type="ORF">AQUCO_04200045v1</name>
</gene>
<reference evidence="3 4" key="1">
    <citation type="submission" date="2017-09" db="EMBL/GenBank/DDBJ databases">
        <title>WGS assembly of Aquilegia coerulea Goldsmith.</title>
        <authorList>
            <person name="Hodges S."/>
            <person name="Kramer E."/>
            <person name="Nordborg M."/>
            <person name="Tomkins J."/>
            <person name="Borevitz J."/>
            <person name="Derieg N."/>
            <person name="Yan J."/>
            <person name="Mihaltcheva S."/>
            <person name="Hayes R.D."/>
            <person name="Rokhsar D."/>
        </authorList>
    </citation>
    <scope>NUCLEOTIDE SEQUENCE [LARGE SCALE GENOMIC DNA]</scope>
    <source>
        <strain evidence="4">cv. Goldsmith</strain>
    </source>
</reference>
<keyword evidence="2" id="KW-0812">Transmembrane</keyword>
<evidence type="ECO:0000256" key="1">
    <source>
        <dbReference type="SAM" id="MobiDB-lite"/>
    </source>
</evidence>
<evidence type="ECO:0000313" key="4">
    <source>
        <dbReference type="Proteomes" id="UP000230069"/>
    </source>
</evidence>
<organism evidence="3 4">
    <name type="scientific">Aquilegia coerulea</name>
    <name type="common">Rocky mountain columbine</name>
    <dbReference type="NCBI Taxonomy" id="218851"/>
    <lineage>
        <taxon>Eukaryota</taxon>
        <taxon>Viridiplantae</taxon>
        <taxon>Streptophyta</taxon>
        <taxon>Embryophyta</taxon>
        <taxon>Tracheophyta</taxon>
        <taxon>Spermatophyta</taxon>
        <taxon>Magnoliopsida</taxon>
        <taxon>Ranunculales</taxon>
        <taxon>Ranunculaceae</taxon>
        <taxon>Thalictroideae</taxon>
        <taxon>Aquilegia</taxon>
    </lineage>
</organism>
<dbReference type="Pfam" id="PF02681">
    <property type="entry name" value="DUF212"/>
    <property type="match status" value="1"/>
</dbReference>
<dbReference type="Proteomes" id="UP000230069">
    <property type="component" value="Unassembled WGS sequence"/>
</dbReference>
<feature type="transmembrane region" description="Helical" evidence="2">
    <location>
        <begin position="87"/>
        <end position="107"/>
    </location>
</feature>
<evidence type="ECO:0000256" key="2">
    <source>
        <dbReference type="SAM" id="Phobius"/>
    </source>
</evidence>
<dbReference type="PANTHER" id="PTHR31446:SF2">
    <property type="entry name" value="ACID PHOSPHATASE_VANADIUM-DEPENDENT HALOPEROXIDASE-RELATED PROTEIN"/>
    <property type="match status" value="1"/>
</dbReference>
<name>A0A2G5CQB2_AQUCA</name>
<dbReference type="InterPro" id="IPR003832">
    <property type="entry name" value="DUF212"/>
</dbReference>
<sequence>MFSYCSTSTPNFSSSSFLLPRIQHKPSLSSSYLKNPKASSIICLSIGIENLAEITQNKLLFLLQLVSFQNPSLLLLYMAIMSIFARFFVLGGFLLLILLVVAAATSLGLERGVSDSLFGMTVIYAALVMYDAQAVRREVGNHAKVLNKIIVCNKESKVDSNVATSIFTKSEALASLTPSSEKANTRTLNSANPPMYTSENRSSAVQSSLTIDSDPLLKEICNSTLVPLEESIGHTLTEVIAGGLLGFVVTLAVYNVM</sequence>
<evidence type="ECO:0000313" key="3">
    <source>
        <dbReference type="EMBL" id="PIA33027.1"/>
    </source>
</evidence>
<keyword evidence="2" id="KW-0472">Membrane</keyword>
<accession>A0A2G5CQB2</accession>
<keyword evidence="4" id="KW-1185">Reference proteome</keyword>
<feature type="region of interest" description="Disordered" evidence="1">
    <location>
        <begin position="183"/>
        <end position="204"/>
    </location>
</feature>
<dbReference type="OrthoDB" id="1909848at2759"/>
<dbReference type="EMBL" id="KZ305059">
    <property type="protein sequence ID" value="PIA33027.1"/>
    <property type="molecule type" value="Genomic_DNA"/>
</dbReference>
<keyword evidence="2" id="KW-1133">Transmembrane helix</keyword>